<comment type="caution">
    <text evidence="2">The sequence shown here is derived from an EMBL/GenBank/DDBJ whole genome shotgun (WGS) entry which is preliminary data.</text>
</comment>
<sequence length="715" mass="79730">MNVSEFTARVSPATSRQPAWRWSTLLLVGVSLSVGWGIRGDFGHEYGAMFAGCLAALTVCLASGRPDWRERVLFFGFFGAIGWGFGGSISYMQVISFTESGHLASQWYGYLALFYIGFLWAALGGAGTAIPAVLRRDDLTRLIKPVLFVFAAWFVQDRIEDPVAAAMQEHIAFDHTWGRHKSPLYWFDADYLAAFFALLGVGLYDLWERRERNRLYLPVMMACGAVSGYGAQRLLEQAGLMDALTSSLTYSLGDPAYIDPETGGLKFTPDNFLNNWPQWFGDYPQHVGWVIGMVAGITAYFVWFGRFRNGASLIVCMASGWLVSFLLLPVLGSIFFTEIGGLRMTPPRGDDWAGITGVFGGLLVWMYRHNYPAVSKAALLSGTIGGLGFSGVQWVKQLMMAPGNPRILAAQGLMPESKVYQESVAYWAHWQDQNWHSFLEQTYGFVNGLAIAVALGVLAVKLPVWPDNEAAGSRNRTWTLAVAAFFVLFTVPYLNVVKNVKEWGDQLKSGVWTETITRADGSAETVPAHWDMPYAGRLPGVTGLSFTPETWYNISWMILAAVFVLVVRRHRQEPVALIPATWLGRGQLVFLILLWVMVIGDFERSLVGWHPSRLLTEWVIFVNAAFATALVLIAPRENDNNLLISTGSRIEALYRINWKVIVGIAGLAGTLFMVTNRLIYRYPPYEQLDTKHDHTRFGPEASWRAKPNLKNAPHK</sequence>
<dbReference type="RefSeq" id="WP_071501124.1">
    <property type="nucleotide sequence ID" value="NZ_MORL01000001.1"/>
</dbReference>
<gene>
    <name evidence="2" type="ORF">BLX24_00415</name>
</gene>
<keyword evidence="1" id="KW-0812">Transmembrane</keyword>
<keyword evidence="1" id="KW-1133">Transmembrane helix</keyword>
<evidence type="ECO:0000256" key="1">
    <source>
        <dbReference type="SAM" id="Phobius"/>
    </source>
</evidence>
<feature type="transmembrane region" description="Helical" evidence="1">
    <location>
        <begin position="575"/>
        <end position="598"/>
    </location>
</feature>
<feature type="transmembrane region" description="Helical" evidence="1">
    <location>
        <begin position="377"/>
        <end position="395"/>
    </location>
</feature>
<feature type="transmembrane region" description="Helical" evidence="1">
    <location>
        <begin position="19"/>
        <end position="38"/>
    </location>
</feature>
<feature type="transmembrane region" description="Helical" evidence="1">
    <location>
        <begin position="215"/>
        <end position="232"/>
    </location>
</feature>
<organism evidence="2 3">
    <name type="scientific">Arsenicibacter rosenii</name>
    <dbReference type="NCBI Taxonomy" id="1750698"/>
    <lineage>
        <taxon>Bacteria</taxon>
        <taxon>Pseudomonadati</taxon>
        <taxon>Bacteroidota</taxon>
        <taxon>Cytophagia</taxon>
        <taxon>Cytophagales</taxon>
        <taxon>Spirosomataceae</taxon>
        <taxon>Arsenicibacter</taxon>
    </lineage>
</organism>
<feature type="transmembrane region" description="Helical" evidence="1">
    <location>
        <begin position="352"/>
        <end position="368"/>
    </location>
</feature>
<evidence type="ECO:0000313" key="3">
    <source>
        <dbReference type="Proteomes" id="UP000181790"/>
    </source>
</evidence>
<feature type="transmembrane region" description="Helical" evidence="1">
    <location>
        <begin position="311"/>
        <end position="332"/>
    </location>
</feature>
<evidence type="ECO:0000313" key="2">
    <source>
        <dbReference type="EMBL" id="OIN60621.1"/>
    </source>
</evidence>
<accession>A0A1S2VPD2</accession>
<feature type="transmembrane region" description="Helical" evidence="1">
    <location>
        <begin position="286"/>
        <end position="304"/>
    </location>
</feature>
<feature type="transmembrane region" description="Helical" evidence="1">
    <location>
        <begin position="107"/>
        <end position="130"/>
    </location>
</feature>
<feature type="transmembrane region" description="Helical" evidence="1">
    <location>
        <begin position="656"/>
        <end position="675"/>
    </location>
</feature>
<feature type="transmembrane region" description="Helical" evidence="1">
    <location>
        <begin position="618"/>
        <end position="635"/>
    </location>
</feature>
<name>A0A1S2VPD2_9BACT</name>
<protein>
    <submittedName>
        <fullName evidence="2">Uncharacterized protein</fullName>
    </submittedName>
</protein>
<dbReference type="AlphaFoldDB" id="A0A1S2VPD2"/>
<feature type="transmembrane region" description="Helical" evidence="1">
    <location>
        <begin position="74"/>
        <end position="95"/>
    </location>
</feature>
<dbReference type="EMBL" id="MORL01000001">
    <property type="protein sequence ID" value="OIN60621.1"/>
    <property type="molecule type" value="Genomic_DNA"/>
</dbReference>
<reference evidence="2 3" key="1">
    <citation type="submission" date="2016-10" db="EMBL/GenBank/DDBJ databases">
        <title>Arsenicibacter rosenii gen. nov., sp. nov., an efficient arsenic-methylating bacterium isolated from an arsenic-contaminated paddy soil.</title>
        <authorList>
            <person name="Huang K."/>
        </authorList>
    </citation>
    <scope>NUCLEOTIDE SEQUENCE [LARGE SCALE GENOMIC DNA]</scope>
    <source>
        <strain evidence="2 3">SM-1</strain>
    </source>
</reference>
<dbReference type="Proteomes" id="UP000181790">
    <property type="component" value="Unassembled WGS sequence"/>
</dbReference>
<feature type="transmembrane region" description="Helical" evidence="1">
    <location>
        <begin position="477"/>
        <end position="494"/>
    </location>
</feature>
<proteinExistence type="predicted"/>
<feature type="transmembrane region" description="Helical" evidence="1">
    <location>
        <begin position="142"/>
        <end position="159"/>
    </location>
</feature>
<feature type="transmembrane region" description="Helical" evidence="1">
    <location>
        <begin position="550"/>
        <end position="568"/>
    </location>
</feature>
<feature type="transmembrane region" description="Helical" evidence="1">
    <location>
        <begin position="445"/>
        <end position="465"/>
    </location>
</feature>
<feature type="transmembrane region" description="Helical" evidence="1">
    <location>
        <begin position="184"/>
        <end position="203"/>
    </location>
</feature>
<dbReference type="OrthoDB" id="906280at2"/>
<keyword evidence="1" id="KW-0472">Membrane</keyword>
<feature type="transmembrane region" description="Helical" evidence="1">
    <location>
        <begin position="44"/>
        <end position="62"/>
    </location>
</feature>
<keyword evidence="3" id="KW-1185">Reference proteome</keyword>